<dbReference type="AlphaFoldDB" id="A0A7K1UVK8"/>
<feature type="domain" description="UspA" evidence="2">
    <location>
        <begin position="155"/>
        <end position="285"/>
    </location>
</feature>
<dbReference type="InterPro" id="IPR006016">
    <property type="entry name" value="UspA"/>
</dbReference>
<proteinExistence type="inferred from homology"/>
<protein>
    <submittedName>
        <fullName evidence="3">Universal stress protein</fullName>
    </submittedName>
</protein>
<accession>A0A7K1UVK8</accession>
<reference evidence="3 4" key="1">
    <citation type="submission" date="2019-12" db="EMBL/GenBank/DDBJ databases">
        <title>Nocardia sp. nov. ET3-3 isolated from soil.</title>
        <authorList>
            <person name="Kanchanasin P."/>
            <person name="Tanasupawat S."/>
            <person name="Yuki M."/>
            <person name="Kudo T."/>
        </authorList>
    </citation>
    <scope>NUCLEOTIDE SEQUENCE [LARGE SCALE GENOMIC DNA]</scope>
    <source>
        <strain evidence="3 4">ET3-3</strain>
    </source>
</reference>
<gene>
    <name evidence="3" type="ORF">GPX89_13915</name>
</gene>
<dbReference type="InterPro" id="IPR006015">
    <property type="entry name" value="Universal_stress_UspA"/>
</dbReference>
<dbReference type="Proteomes" id="UP000466794">
    <property type="component" value="Unassembled WGS sequence"/>
</dbReference>
<comment type="similarity">
    <text evidence="1">Belongs to the universal stress protein A family.</text>
</comment>
<dbReference type="InterPro" id="IPR014729">
    <property type="entry name" value="Rossmann-like_a/b/a_fold"/>
</dbReference>
<dbReference type="PRINTS" id="PR01438">
    <property type="entry name" value="UNVRSLSTRESS"/>
</dbReference>
<evidence type="ECO:0000313" key="4">
    <source>
        <dbReference type="Proteomes" id="UP000466794"/>
    </source>
</evidence>
<evidence type="ECO:0000313" key="3">
    <source>
        <dbReference type="EMBL" id="MVU78337.1"/>
    </source>
</evidence>
<organism evidence="3 4">
    <name type="scientific">Nocardia terrae</name>
    <dbReference type="NCBI Taxonomy" id="2675851"/>
    <lineage>
        <taxon>Bacteria</taxon>
        <taxon>Bacillati</taxon>
        <taxon>Actinomycetota</taxon>
        <taxon>Actinomycetes</taxon>
        <taxon>Mycobacteriales</taxon>
        <taxon>Nocardiaceae</taxon>
        <taxon>Nocardia</taxon>
    </lineage>
</organism>
<dbReference type="PANTHER" id="PTHR46268">
    <property type="entry name" value="STRESS RESPONSE PROTEIN NHAX"/>
    <property type="match status" value="1"/>
</dbReference>
<comment type="caution">
    <text evidence="3">The sequence shown here is derived from an EMBL/GenBank/DDBJ whole genome shotgun (WGS) entry which is preliminary data.</text>
</comment>
<name>A0A7K1UVK8_9NOCA</name>
<dbReference type="PANTHER" id="PTHR46268:SF6">
    <property type="entry name" value="UNIVERSAL STRESS PROTEIN UP12"/>
    <property type="match status" value="1"/>
</dbReference>
<dbReference type="RefSeq" id="WP_157387855.1">
    <property type="nucleotide sequence ID" value="NZ_WRPP01000002.1"/>
</dbReference>
<evidence type="ECO:0000259" key="2">
    <source>
        <dbReference type="Pfam" id="PF00582"/>
    </source>
</evidence>
<dbReference type="SUPFAM" id="SSF52402">
    <property type="entry name" value="Adenine nucleotide alpha hydrolases-like"/>
    <property type="match status" value="2"/>
</dbReference>
<sequence>MDAHPDRNAVVAGVDGSPTSLNALRWAAYLAAAVRAPLVIACAPRFPHPDGDPGHRPPGARVMRWHEIAARTAEHAVALVRSCTPELPVTTEITPEAAAPALIALSAHARILVIGAQTAWDGRLVGATTMEVARHARCPVVVWRGTAGRRIPRRKPVVVGVDGTALSTAAVELGFELAEALEVPLTAVHCWPGNRIAPVGPGVDRTATEHAVLAEALAAHREAHPGVRVTEMATPGVPATVLAEAARDSQLVVVGTRARNTATAALFGSTSRDLLHRAPCPVAVCA</sequence>
<dbReference type="EMBL" id="WRPP01000002">
    <property type="protein sequence ID" value="MVU78337.1"/>
    <property type="molecule type" value="Genomic_DNA"/>
</dbReference>
<dbReference type="Gene3D" id="3.40.50.620">
    <property type="entry name" value="HUPs"/>
    <property type="match status" value="2"/>
</dbReference>
<feature type="domain" description="UspA" evidence="2">
    <location>
        <begin position="10"/>
        <end position="143"/>
    </location>
</feature>
<dbReference type="Pfam" id="PF00582">
    <property type="entry name" value="Usp"/>
    <property type="match status" value="2"/>
</dbReference>
<keyword evidence="4" id="KW-1185">Reference proteome</keyword>
<evidence type="ECO:0000256" key="1">
    <source>
        <dbReference type="ARBA" id="ARBA00008791"/>
    </source>
</evidence>